<dbReference type="STRING" id="516051.VC82_274"/>
<evidence type="ECO:0000313" key="2">
    <source>
        <dbReference type="Proteomes" id="UP000032726"/>
    </source>
</evidence>
<dbReference type="HOGENOM" id="CLU_1060978_0_0_10"/>
<evidence type="ECO:0000313" key="1">
    <source>
        <dbReference type="EMBL" id="AKA33960.1"/>
    </source>
</evidence>
<proteinExistence type="predicted"/>
<dbReference type="RefSeq" id="WP_045800790.1">
    <property type="nucleotide sequence ID" value="NZ_CP011071.1"/>
</dbReference>
<gene>
    <name evidence="1" type="ORF">VC82_274</name>
</gene>
<dbReference type="KEGG" id="mlt:VC82_274"/>
<dbReference type="AlphaFoldDB" id="A0A0D5YNQ6"/>
<accession>A0A0D5YNQ6</accession>
<protein>
    <recommendedName>
        <fullName evidence="3">YD repeat-containing protein</fullName>
    </recommendedName>
</protein>
<sequence length="262" mass="31692">MNRILFLSFLSIPIFSFGQIENKWQPDSIYINRQVKRIFVYMNSPKDLSEIIEFDRTGRRIRTTKYRASHNRRTRKHKTIDKINFFEYDEQNLLTRIVDSIGQDSITYNYNPNGKLISSRKNLGSFVYETSYNYQPFESTTTRKNDSIIIYHKTKEYDKDFYVKRFYGFYFQPKLKKVTDTINGIPNTTAYKDYTDLEKFEDDKTIKNIFNENGQLIKSNIYSKFMNDRLNEYQLTYKYYDNGLLKSIGGYVPRYFEYEFWK</sequence>
<dbReference type="OrthoDB" id="977262at2"/>
<organism evidence="1 2">
    <name type="scientific">Flagellimonas lutaonensis</name>
    <dbReference type="NCBI Taxonomy" id="516051"/>
    <lineage>
        <taxon>Bacteria</taxon>
        <taxon>Pseudomonadati</taxon>
        <taxon>Bacteroidota</taxon>
        <taxon>Flavobacteriia</taxon>
        <taxon>Flavobacteriales</taxon>
        <taxon>Flavobacteriaceae</taxon>
        <taxon>Flagellimonas</taxon>
    </lineage>
</organism>
<name>A0A0D5YNQ6_9FLAO</name>
<dbReference type="EMBL" id="CP011071">
    <property type="protein sequence ID" value="AKA33960.1"/>
    <property type="molecule type" value="Genomic_DNA"/>
</dbReference>
<keyword evidence="2" id="KW-1185">Reference proteome</keyword>
<evidence type="ECO:0008006" key="3">
    <source>
        <dbReference type="Google" id="ProtNLM"/>
    </source>
</evidence>
<reference evidence="1 2" key="1">
    <citation type="submission" date="2015-03" db="EMBL/GenBank/DDBJ databases">
        <title>Complete genome sequence of Muricauda lutaonensis CC-HSB-11T, isolated from a coastal hot spring.</title>
        <authorList>
            <person name="Kim K.M."/>
        </authorList>
    </citation>
    <scope>NUCLEOTIDE SEQUENCE [LARGE SCALE GENOMIC DNA]</scope>
    <source>
        <strain evidence="1 2">CC-HSB-11</strain>
    </source>
</reference>
<dbReference type="Proteomes" id="UP000032726">
    <property type="component" value="Chromosome"/>
</dbReference>